<keyword evidence="6" id="KW-0660">Purine salvage</keyword>
<keyword evidence="8" id="KW-0418">Kinase</keyword>
<dbReference type="GO" id="GO:0005524">
    <property type="term" value="F:ATP binding"/>
    <property type="evidence" value="ECO:0007669"/>
    <property type="project" value="UniProtKB-KW"/>
</dbReference>
<evidence type="ECO:0000313" key="11">
    <source>
        <dbReference type="EMBL" id="KAL3311518.1"/>
    </source>
</evidence>
<organism evidence="11 12">
    <name type="scientific">Cichlidogyrus casuarinus</name>
    <dbReference type="NCBI Taxonomy" id="1844966"/>
    <lineage>
        <taxon>Eukaryota</taxon>
        <taxon>Metazoa</taxon>
        <taxon>Spiralia</taxon>
        <taxon>Lophotrochozoa</taxon>
        <taxon>Platyhelminthes</taxon>
        <taxon>Monogenea</taxon>
        <taxon>Monopisthocotylea</taxon>
        <taxon>Dactylogyridea</taxon>
        <taxon>Ancyrocephalidae</taxon>
        <taxon>Cichlidogyrus</taxon>
    </lineage>
</organism>
<gene>
    <name evidence="11" type="ORF">Ciccas_009897</name>
</gene>
<evidence type="ECO:0000256" key="5">
    <source>
        <dbReference type="ARBA" id="ARBA00022679"/>
    </source>
</evidence>
<comment type="similarity">
    <text evidence="3">Belongs to the carbohydrate kinase PfkB family.</text>
</comment>
<dbReference type="Pfam" id="PF00294">
    <property type="entry name" value="PfkB"/>
    <property type="match status" value="1"/>
</dbReference>
<comment type="pathway">
    <text evidence="2">Purine metabolism; AMP biosynthesis via salvage pathway; AMP from adenosine: step 1/1.</text>
</comment>
<dbReference type="AlphaFoldDB" id="A0ABD2PWQ8"/>
<name>A0ABD2PWQ8_9PLAT</name>
<evidence type="ECO:0000313" key="12">
    <source>
        <dbReference type="Proteomes" id="UP001626550"/>
    </source>
</evidence>
<protein>
    <recommendedName>
        <fullName evidence="4">adenosine kinase</fullName>
        <ecNumber evidence="4">2.7.1.20</ecNumber>
    </recommendedName>
</protein>
<evidence type="ECO:0000256" key="9">
    <source>
        <dbReference type="ARBA" id="ARBA00022840"/>
    </source>
</evidence>
<dbReference type="InterPro" id="IPR011611">
    <property type="entry name" value="PfkB_dom"/>
</dbReference>
<evidence type="ECO:0000259" key="10">
    <source>
        <dbReference type="Pfam" id="PF00294"/>
    </source>
</evidence>
<evidence type="ECO:0000256" key="3">
    <source>
        <dbReference type="ARBA" id="ARBA00010688"/>
    </source>
</evidence>
<proteinExistence type="inferred from homology"/>
<dbReference type="InterPro" id="IPR029056">
    <property type="entry name" value="Ribokinase-like"/>
</dbReference>
<evidence type="ECO:0000256" key="4">
    <source>
        <dbReference type="ARBA" id="ARBA00012119"/>
    </source>
</evidence>
<dbReference type="EC" id="2.7.1.20" evidence="4"/>
<dbReference type="PANTHER" id="PTHR45769">
    <property type="entry name" value="ADENOSINE KINASE"/>
    <property type="match status" value="1"/>
</dbReference>
<sequence>MLPKNRHKHGLVGIGQPLLDFTVPLTVERAQRLLQTCNQLRILQGAEFLRKSVEFSKDLFEEFTVGEEIISSPTTDMPTILPGGATLNSLRVAQWLLDGHDATTFIGCIGDDAEGERLLDLIRICGVNPVLRLVHNERTAKCLHISTDDSILHTLDPTIESIKLHNTVDTYQLFYFPGAANKITLSFLKRPEARFAIMSSTYILASLNMAYIPAGSNQKPYSNGDLCGPKLLIYLSKLASSDNRIFCLRLPSSSSSKAGPTDSTVSVKALSAPEWIDVLSNVDILFTDLGSALDVAQTLADWNENDSTQQRVSRPEIRRRFAEFAASVLLSEKRSPGTGKEGSGTNAYASSLYEPMAQSLAATMPGLAERLGFCLANLPKRIGERARIVVIMGSGSASGGVVACTSTGQLYRLSDFVLPGPGYRNAEARPPFKGSQVTSVRIKLSGTVSRPYTGGFRKTGTPEEFLFRGNGTGKCADGFVGGVLAKLMNGSCLADTNNSLSEALLVGSRVAHLLSLDRACSFPKRMPTELRLAMSKVDP</sequence>
<evidence type="ECO:0000256" key="8">
    <source>
        <dbReference type="ARBA" id="ARBA00022777"/>
    </source>
</evidence>
<dbReference type="GO" id="GO:0006166">
    <property type="term" value="P:purine ribonucleoside salvage"/>
    <property type="evidence" value="ECO:0007669"/>
    <property type="project" value="UniProtKB-KW"/>
</dbReference>
<keyword evidence="5" id="KW-0808">Transferase</keyword>
<accession>A0ABD2PWQ8</accession>
<evidence type="ECO:0000256" key="6">
    <source>
        <dbReference type="ARBA" id="ARBA00022726"/>
    </source>
</evidence>
<keyword evidence="12" id="KW-1185">Reference proteome</keyword>
<dbReference type="SUPFAM" id="SSF53613">
    <property type="entry name" value="Ribokinase-like"/>
    <property type="match status" value="1"/>
</dbReference>
<keyword evidence="7" id="KW-0547">Nucleotide-binding</keyword>
<keyword evidence="9" id="KW-0067">ATP-binding</keyword>
<dbReference type="GO" id="GO:0004001">
    <property type="term" value="F:adenosine kinase activity"/>
    <property type="evidence" value="ECO:0007669"/>
    <property type="project" value="UniProtKB-EC"/>
</dbReference>
<comment type="caution">
    <text evidence="11">The sequence shown here is derived from an EMBL/GenBank/DDBJ whole genome shotgun (WGS) entry which is preliminary data.</text>
</comment>
<dbReference type="EMBL" id="JBJKFK010002170">
    <property type="protein sequence ID" value="KAL3311518.1"/>
    <property type="molecule type" value="Genomic_DNA"/>
</dbReference>
<dbReference type="Proteomes" id="UP001626550">
    <property type="component" value="Unassembled WGS sequence"/>
</dbReference>
<evidence type="ECO:0000256" key="7">
    <source>
        <dbReference type="ARBA" id="ARBA00022741"/>
    </source>
</evidence>
<feature type="domain" description="Carbohydrate kinase PfkB" evidence="10">
    <location>
        <begin position="81"/>
        <end position="155"/>
    </location>
</feature>
<dbReference type="Gene3D" id="3.40.1190.20">
    <property type="match status" value="1"/>
</dbReference>
<comment type="cofactor">
    <cofactor evidence="1">
        <name>Mg(2+)</name>
        <dbReference type="ChEBI" id="CHEBI:18420"/>
    </cofactor>
</comment>
<reference evidence="11 12" key="1">
    <citation type="submission" date="2024-11" db="EMBL/GenBank/DDBJ databases">
        <title>Adaptive evolution of stress response genes in parasites aligns with host niche diversity.</title>
        <authorList>
            <person name="Hahn C."/>
            <person name="Resl P."/>
        </authorList>
    </citation>
    <scope>NUCLEOTIDE SEQUENCE [LARGE SCALE GENOMIC DNA]</scope>
    <source>
        <strain evidence="11">EGGRZ-B1_66</strain>
        <tissue evidence="11">Body</tissue>
    </source>
</reference>
<evidence type="ECO:0000256" key="2">
    <source>
        <dbReference type="ARBA" id="ARBA00004801"/>
    </source>
</evidence>
<evidence type="ECO:0000256" key="1">
    <source>
        <dbReference type="ARBA" id="ARBA00001946"/>
    </source>
</evidence>
<dbReference type="InterPro" id="IPR001805">
    <property type="entry name" value="Adenokinase"/>
</dbReference>
<dbReference type="PANTHER" id="PTHR45769:SF3">
    <property type="entry name" value="ADENOSINE KINASE"/>
    <property type="match status" value="1"/>
</dbReference>